<sequence length="146" mass="16653">MRTTLESLFFSNMPGKWEGGANSEDAMSRVRLDFVFLQPLSTQLAESCSSLSAPYRGRQRSTRYRARVRFLVHAIAGSCALVTRTVHTEQQDLRNVNDSSANLSTETLLRLLFFLNDQVLSSSRQHRQCRRIAAHQSENLTKSFNR</sequence>
<keyword evidence="2" id="KW-1185">Reference proteome</keyword>
<comment type="caution">
    <text evidence="1">The sequence shown here is derived from an EMBL/GenBank/DDBJ whole genome shotgun (WGS) entry which is preliminary data.</text>
</comment>
<organism evidence="1 2">
    <name type="scientific">Cardiocondyla obscurior</name>
    <dbReference type="NCBI Taxonomy" id="286306"/>
    <lineage>
        <taxon>Eukaryota</taxon>
        <taxon>Metazoa</taxon>
        <taxon>Ecdysozoa</taxon>
        <taxon>Arthropoda</taxon>
        <taxon>Hexapoda</taxon>
        <taxon>Insecta</taxon>
        <taxon>Pterygota</taxon>
        <taxon>Neoptera</taxon>
        <taxon>Endopterygota</taxon>
        <taxon>Hymenoptera</taxon>
        <taxon>Apocrita</taxon>
        <taxon>Aculeata</taxon>
        <taxon>Formicoidea</taxon>
        <taxon>Formicidae</taxon>
        <taxon>Myrmicinae</taxon>
        <taxon>Cardiocondyla</taxon>
    </lineage>
</organism>
<protein>
    <submittedName>
        <fullName evidence="1">Uncharacterized protein</fullName>
    </submittedName>
</protein>
<name>A0AAW2ENY4_9HYME</name>
<reference evidence="1 2" key="1">
    <citation type="submission" date="2023-03" db="EMBL/GenBank/DDBJ databases">
        <title>High recombination rates correlate with genetic variation in Cardiocondyla obscurior ants.</title>
        <authorList>
            <person name="Errbii M."/>
        </authorList>
    </citation>
    <scope>NUCLEOTIDE SEQUENCE [LARGE SCALE GENOMIC DNA]</scope>
    <source>
        <strain evidence="1">Alpha-2009</strain>
        <tissue evidence="1">Whole body</tissue>
    </source>
</reference>
<accession>A0AAW2ENY4</accession>
<proteinExistence type="predicted"/>
<evidence type="ECO:0000313" key="2">
    <source>
        <dbReference type="Proteomes" id="UP001430953"/>
    </source>
</evidence>
<dbReference type="EMBL" id="JADYXP020000021">
    <property type="protein sequence ID" value="KAL0103770.1"/>
    <property type="molecule type" value="Genomic_DNA"/>
</dbReference>
<gene>
    <name evidence="1" type="ORF">PUN28_017807</name>
</gene>
<dbReference type="Proteomes" id="UP001430953">
    <property type="component" value="Unassembled WGS sequence"/>
</dbReference>
<evidence type="ECO:0000313" key="1">
    <source>
        <dbReference type="EMBL" id="KAL0103770.1"/>
    </source>
</evidence>
<dbReference type="AlphaFoldDB" id="A0AAW2ENY4"/>